<evidence type="ECO:0000313" key="2">
    <source>
        <dbReference type="EMBL" id="NIJ16924.1"/>
    </source>
</evidence>
<protein>
    <submittedName>
        <fullName evidence="2">Uncharacterized protein</fullName>
    </submittedName>
</protein>
<gene>
    <name evidence="2" type="ORF">FHS54_001890</name>
</gene>
<sequence length="41" mass="4540">MKLAPKGGRDHLTLPRLHHWMIAAALLFMMTLVVPVMAGLT</sequence>
<dbReference type="AlphaFoldDB" id="A0A846M9W9"/>
<reference evidence="2 3" key="1">
    <citation type="submission" date="2020-03" db="EMBL/GenBank/DDBJ databases">
        <title>Genomic Encyclopedia of Type Strains, Phase IV (KMG-IV): sequencing the most valuable type-strain genomes for metagenomic binning, comparative biology and taxonomic classification.</title>
        <authorList>
            <person name="Goeker M."/>
        </authorList>
    </citation>
    <scope>NUCLEOTIDE SEQUENCE [LARGE SCALE GENOMIC DNA]</scope>
    <source>
        <strain evidence="2 3">DSM 21299</strain>
    </source>
</reference>
<evidence type="ECO:0000256" key="1">
    <source>
        <dbReference type="SAM" id="Phobius"/>
    </source>
</evidence>
<dbReference type="EMBL" id="JAASQR010000002">
    <property type="protein sequence ID" value="NIJ16924.1"/>
    <property type="molecule type" value="Genomic_DNA"/>
</dbReference>
<comment type="caution">
    <text evidence="2">The sequence shown here is derived from an EMBL/GenBank/DDBJ whole genome shotgun (WGS) entry which is preliminary data.</text>
</comment>
<proteinExistence type="predicted"/>
<organism evidence="2 3">
    <name type="scientific">Sphingobium vermicomposti</name>
    <dbReference type="NCBI Taxonomy" id="529005"/>
    <lineage>
        <taxon>Bacteria</taxon>
        <taxon>Pseudomonadati</taxon>
        <taxon>Pseudomonadota</taxon>
        <taxon>Alphaproteobacteria</taxon>
        <taxon>Sphingomonadales</taxon>
        <taxon>Sphingomonadaceae</taxon>
        <taxon>Sphingobium</taxon>
    </lineage>
</organism>
<keyword evidence="1" id="KW-1133">Transmembrane helix</keyword>
<accession>A0A846M9W9</accession>
<dbReference type="RefSeq" id="WP_279589132.1">
    <property type="nucleotide sequence ID" value="NZ_JAASQR010000002.1"/>
</dbReference>
<keyword evidence="1" id="KW-0472">Membrane</keyword>
<keyword evidence="1" id="KW-0812">Transmembrane</keyword>
<name>A0A846M9W9_9SPHN</name>
<keyword evidence="3" id="KW-1185">Reference proteome</keyword>
<feature type="transmembrane region" description="Helical" evidence="1">
    <location>
        <begin position="20"/>
        <end position="40"/>
    </location>
</feature>
<dbReference type="Proteomes" id="UP000576821">
    <property type="component" value="Unassembled WGS sequence"/>
</dbReference>
<evidence type="ECO:0000313" key="3">
    <source>
        <dbReference type="Proteomes" id="UP000576821"/>
    </source>
</evidence>